<dbReference type="InterPro" id="IPR011990">
    <property type="entry name" value="TPR-like_helical_dom_sf"/>
</dbReference>
<dbReference type="Gene3D" id="3.30.70.1230">
    <property type="entry name" value="Nucleotide cyclase"/>
    <property type="match status" value="1"/>
</dbReference>
<reference evidence="4" key="1">
    <citation type="submission" date="2016-11" db="EMBL/GenBank/DDBJ databases">
        <authorList>
            <person name="Varghese N."/>
            <person name="Submissions S."/>
        </authorList>
    </citation>
    <scope>NUCLEOTIDE SEQUENCE [LARGE SCALE GENOMIC DNA]</scope>
    <source>
        <strain evidence="4">DSM 100564</strain>
    </source>
</reference>
<dbReference type="Pfam" id="PF00211">
    <property type="entry name" value="Guanylate_cyc"/>
    <property type="match status" value="1"/>
</dbReference>
<dbReference type="EMBL" id="FQZQ01000007">
    <property type="protein sequence ID" value="SHJ33705.1"/>
    <property type="molecule type" value="Genomic_DNA"/>
</dbReference>
<dbReference type="Pfam" id="PF13181">
    <property type="entry name" value="TPR_8"/>
    <property type="match status" value="1"/>
</dbReference>
<evidence type="ECO:0000313" key="4">
    <source>
        <dbReference type="Proteomes" id="UP000183982"/>
    </source>
</evidence>
<evidence type="ECO:0000313" key="3">
    <source>
        <dbReference type="EMBL" id="SHJ33705.1"/>
    </source>
</evidence>
<proteinExistence type="predicted"/>
<accession>A0A1M6IGW7</accession>
<dbReference type="PROSITE" id="PS50005">
    <property type="entry name" value="TPR"/>
    <property type="match status" value="1"/>
</dbReference>
<protein>
    <submittedName>
        <fullName evidence="3">Adenylate cyclase, class 3</fullName>
    </submittedName>
</protein>
<feature type="domain" description="Guanylate cyclase" evidence="2">
    <location>
        <begin position="12"/>
        <end position="127"/>
    </location>
</feature>
<dbReference type="InterPro" id="IPR019734">
    <property type="entry name" value="TPR_rpt"/>
</dbReference>
<sequence>MENEHQERKLTTILSADVVGFSKLMNDDESGTLAALKELRRSEINPRIESHHGRTIKLMGDGSLVEFASVVDAVSFAVDVQHALARSQDGKPEEDRIRFRIGINVGDVIVDGDDIYGDGVNVAARIEGLAEPGGICVSHTVFDHVEGKLDLSFTAMGPQHVKNIPAPLDVYKIDLDNRSETLITDPRSTDGGLPTETKRPGVKRWVLAAALLAIGVAFATLQFRPAPAAAPVIAVLPFEDFSAEPHQGVVNDAVSDGIITSLARYGEFTVISRRSSFKFRDSDLGISEVADQLGADFVLEGSQQFDGKRLRTAAQLIDAETQAHVWTDEFDVPLGEMLKTNSLISRKIANAVGAKVVDTAEAQMTKGDVSALLIANAAQSRIMRNFSQESLLKNIEEQEQSLKDYPDSAWGYLGQALSLRIGLRYGWIEGDEDAIRKRMHELARRGVELDPNNFLAYHALGRALMMNRDVEAAAVAFRHAVDLNPSSFFARNALAQALSRIGKTEEALAEIAEIERIDPLYGHNTAWDKAIIQWQIGECEQARETFLSDPSVPTAANKALAAIHHCLGNLDKAAKAMAEYVTENPNWTVSRERDVLTGMWTAPGALNRWLEAMKASGMPL</sequence>
<feature type="repeat" description="TPR" evidence="1">
    <location>
        <begin position="454"/>
        <end position="487"/>
    </location>
</feature>
<dbReference type="SUPFAM" id="SSF55073">
    <property type="entry name" value="Nucleotide cyclase"/>
    <property type="match status" value="1"/>
</dbReference>
<dbReference type="Gene3D" id="1.25.40.10">
    <property type="entry name" value="Tetratricopeptide repeat domain"/>
    <property type="match status" value="1"/>
</dbReference>
<keyword evidence="1" id="KW-0802">TPR repeat</keyword>
<dbReference type="PANTHER" id="PTHR43081">
    <property type="entry name" value="ADENYLATE CYCLASE, TERMINAL-DIFFERENTIATION SPECIFIC-RELATED"/>
    <property type="match status" value="1"/>
</dbReference>
<dbReference type="RefSeq" id="WP_073251484.1">
    <property type="nucleotide sequence ID" value="NZ_FQZQ01000007.1"/>
</dbReference>
<dbReference type="STRING" id="1470563.SAMN05444000_107116"/>
<dbReference type="InterPro" id="IPR029787">
    <property type="entry name" value="Nucleotide_cyclase"/>
</dbReference>
<dbReference type="SMART" id="SM00028">
    <property type="entry name" value="TPR"/>
    <property type="match status" value="3"/>
</dbReference>
<dbReference type="InterPro" id="IPR050697">
    <property type="entry name" value="Adenylyl/Guanylyl_Cyclase_3/4"/>
</dbReference>
<organism evidence="3 4">
    <name type="scientific">Shimia gijangensis</name>
    <dbReference type="NCBI Taxonomy" id="1470563"/>
    <lineage>
        <taxon>Bacteria</taxon>
        <taxon>Pseudomonadati</taxon>
        <taxon>Pseudomonadota</taxon>
        <taxon>Alphaproteobacteria</taxon>
        <taxon>Rhodobacterales</taxon>
        <taxon>Roseobacteraceae</taxon>
    </lineage>
</organism>
<evidence type="ECO:0000259" key="2">
    <source>
        <dbReference type="PROSITE" id="PS50125"/>
    </source>
</evidence>
<dbReference type="Gene3D" id="3.40.50.10070">
    <property type="entry name" value="TolB, N-terminal domain"/>
    <property type="match status" value="1"/>
</dbReference>
<evidence type="ECO:0000256" key="1">
    <source>
        <dbReference type="PROSITE-ProRule" id="PRU00339"/>
    </source>
</evidence>
<dbReference type="GO" id="GO:0004016">
    <property type="term" value="F:adenylate cyclase activity"/>
    <property type="evidence" value="ECO:0007669"/>
    <property type="project" value="UniProtKB-ARBA"/>
</dbReference>
<dbReference type="AlphaFoldDB" id="A0A1M6IGW7"/>
<dbReference type="GO" id="GO:0006171">
    <property type="term" value="P:cAMP biosynthetic process"/>
    <property type="evidence" value="ECO:0007669"/>
    <property type="project" value="TreeGrafter"/>
</dbReference>
<dbReference type="PROSITE" id="PS50125">
    <property type="entry name" value="GUANYLATE_CYCLASE_2"/>
    <property type="match status" value="1"/>
</dbReference>
<dbReference type="PANTHER" id="PTHR43081:SF19">
    <property type="entry name" value="PH-SENSITIVE ADENYLATE CYCLASE RV1264"/>
    <property type="match status" value="1"/>
</dbReference>
<dbReference type="CDD" id="cd07302">
    <property type="entry name" value="CHD"/>
    <property type="match status" value="1"/>
</dbReference>
<keyword evidence="4" id="KW-1185">Reference proteome</keyword>
<name>A0A1M6IGW7_9RHOB</name>
<dbReference type="GO" id="GO:0035556">
    <property type="term" value="P:intracellular signal transduction"/>
    <property type="evidence" value="ECO:0007669"/>
    <property type="project" value="InterPro"/>
</dbReference>
<dbReference type="Proteomes" id="UP000183982">
    <property type="component" value="Unassembled WGS sequence"/>
</dbReference>
<dbReference type="SUPFAM" id="SSF48452">
    <property type="entry name" value="TPR-like"/>
    <property type="match status" value="1"/>
</dbReference>
<dbReference type="InterPro" id="IPR001054">
    <property type="entry name" value="A/G_cyclase"/>
</dbReference>
<gene>
    <name evidence="3" type="ORF">SAMN05444000_107116</name>
</gene>